<evidence type="ECO:0000256" key="1">
    <source>
        <dbReference type="SAM" id="MobiDB-lite"/>
    </source>
</evidence>
<organism evidence="2 3">
    <name type="scientific">Streptomyces puniciscabiei</name>
    <dbReference type="NCBI Taxonomy" id="164348"/>
    <lineage>
        <taxon>Bacteria</taxon>
        <taxon>Bacillati</taxon>
        <taxon>Actinomycetota</taxon>
        <taxon>Actinomycetes</taxon>
        <taxon>Kitasatosporales</taxon>
        <taxon>Streptomycetaceae</taxon>
        <taxon>Streptomyces</taxon>
    </lineage>
</organism>
<feature type="compositionally biased region" description="Low complexity" evidence="1">
    <location>
        <begin position="234"/>
        <end position="246"/>
    </location>
</feature>
<evidence type="ECO:0000313" key="3">
    <source>
        <dbReference type="Proteomes" id="UP000318103"/>
    </source>
</evidence>
<feature type="compositionally biased region" description="Basic residues" evidence="1">
    <location>
        <begin position="83"/>
        <end position="93"/>
    </location>
</feature>
<name>A0A542SZD4_9ACTN</name>
<protein>
    <submittedName>
        <fullName evidence="2">Uncharacterized protein</fullName>
    </submittedName>
</protein>
<feature type="region of interest" description="Disordered" evidence="1">
    <location>
        <begin position="181"/>
        <end position="246"/>
    </location>
</feature>
<sequence length="293" mass="31362">MPPGRRRAHPGHDAVKQSVPTGRRRLRRPGDEQSCTRGRTGRAAGGRPRPTARPGRAGGPGPRRAALGGRPGHRGLGAAAPRRGARPHYRRHRPDPAAGQGGRRPCTPGPLLPVDADRRRGPPRHPAHCAACWTAGGTVRRFSPASSPPCRPTTNGCRAPCSTLRHRGEEDVVLRTVPDPGHLARLRPAGGGARRGPGRLMVQGVPRGGRGPHQDARAEPDGQGGAGPRGQDTRGPCGRRPPLRRLVPVRPTAELARIEHRRACEAAAPVPPDWRITCFFVHRVVHRTVRPSA</sequence>
<dbReference type="AlphaFoldDB" id="A0A542SZD4"/>
<keyword evidence="3" id="KW-1185">Reference proteome</keyword>
<dbReference type="EMBL" id="VFNX01000003">
    <property type="protein sequence ID" value="TQK79976.1"/>
    <property type="molecule type" value="Genomic_DNA"/>
</dbReference>
<gene>
    <name evidence="2" type="ORF">FB563_7138</name>
</gene>
<dbReference type="Proteomes" id="UP000318103">
    <property type="component" value="Unassembled WGS sequence"/>
</dbReference>
<feature type="region of interest" description="Disordered" evidence="1">
    <location>
        <begin position="1"/>
        <end position="126"/>
    </location>
</feature>
<reference evidence="2 3" key="1">
    <citation type="submission" date="2019-06" db="EMBL/GenBank/DDBJ databases">
        <title>Sequencing the genomes of 1000 actinobacteria strains.</title>
        <authorList>
            <person name="Klenk H.-P."/>
        </authorList>
    </citation>
    <scope>NUCLEOTIDE SEQUENCE [LARGE SCALE GENOMIC DNA]</scope>
    <source>
        <strain evidence="2 3">DSM 41929</strain>
    </source>
</reference>
<feature type="compositionally biased region" description="Low complexity" evidence="1">
    <location>
        <begin position="36"/>
        <end position="55"/>
    </location>
</feature>
<evidence type="ECO:0000313" key="2">
    <source>
        <dbReference type="EMBL" id="TQK79976.1"/>
    </source>
</evidence>
<accession>A0A542SZD4</accession>
<proteinExistence type="predicted"/>
<comment type="caution">
    <text evidence="2">The sequence shown here is derived from an EMBL/GenBank/DDBJ whole genome shotgun (WGS) entry which is preliminary data.</text>
</comment>